<sequence>MPGLGSPVKWGSMNTSDPMPIMTAPWERKGRTSTFGSGLSRSIITLLDGCRLWHLMTVSAVAVAEVAVVLAVVVAVLTDMGSDSDSVSCGMSALLSSVCASEYSPVMAYMDSLRLQRNDLGRK</sequence>
<dbReference type="EnsemblMetazoa" id="ACOM028082-RA">
    <property type="protein sequence ID" value="ACOM028082-PA.1"/>
    <property type="gene ID" value="ACOM028082"/>
</dbReference>
<dbReference type="Proteomes" id="UP000075882">
    <property type="component" value="Unassembled WGS sequence"/>
</dbReference>
<protein>
    <submittedName>
        <fullName evidence="2">Uncharacterized protein</fullName>
    </submittedName>
</protein>
<dbReference type="AlphaFoldDB" id="A0A8W7P9T4"/>
<keyword evidence="1" id="KW-0812">Transmembrane</keyword>
<keyword evidence="1" id="KW-0472">Membrane</keyword>
<organism evidence="2">
    <name type="scientific">Anopheles coluzzii</name>
    <name type="common">African malaria mosquito</name>
    <dbReference type="NCBI Taxonomy" id="1518534"/>
    <lineage>
        <taxon>Eukaryota</taxon>
        <taxon>Metazoa</taxon>
        <taxon>Ecdysozoa</taxon>
        <taxon>Arthropoda</taxon>
        <taxon>Hexapoda</taxon>
        <taxon>Insecta</taxon>
        <taxon>Pterygota</taxon>
        <taxon>Neoptera</taxon>
        <taxon>Endopterygota</taxon>
        <taxon>Diptera</taxon>
        <taxon>Nematocera</taxon>
        <taxon>Culicoidea</taxon>
        <taxon>Culicidae</taxon>
        <taxon>Anophelinae</taxon>
        <taxon>Anopheles</taxon>
    </lineage>
</organism>
<feature type="transmembrane region" description="Helical" evidence="1">
    <location>
        <begin position="52"/>
        <end position="77"/>
    </location>
</feature>
<evidence type="ECO:0000313" key="2">
    <source>
        <dbReference type="EnsemblMetazoa" id="ACOM028082-PA.1"/>
    </source>
</evidence>
<accession>A0A8W7P9T4</accession>
<proteinExistence type="predicted"/>
<keyword evidence="1" id="KW-1133">Transmembrane helix</keyword>
<evidence type="ECO:0000256" key="1">
    <source>
        <dbReference type="SAM" id="Phobius"/>
    </source>
</evidence>
<name>A0A8W7P9T4_ANOCL</name>
<reference evidence="2" key="1">
    <citation type="submission" date="2022-08" db="UniProtKB">
        <authorList>
            <consortium name="EnsemblMetazoa"/>
        </authorList>
    </citation>
    <scope>IDENTIFICATION</scope>
</reference>